<feature type="transmembrane region" description="Helical" evidence="5">
    <location>
        <begin position="52"/>
        <end position="73"/>
    </location>
</feature>
<keyword evidence="4 5" id="KW-0472">Membrane</keyword>
<name>A0A1E4TTT6_PACTA</name>
<proteinExistence type="predicted"/>
<evidence type="ECO:0000256" key="4">
    <source>
        <dbReference type="ARBA" id="ARBA00023136"/>
    </source>
</evidence>
<reference evidence="8" key="1">
    <citation type="submission" date="2016-05" db="EMBL/GenBank/DDBJ databases">
        <title>Comparative genomics of biotechnologically important yeasts.</title>
        <authorList>
            <consortium name="DOE Joint Genome Institute"/>
            <person name="Riley R."/>
            <person name="Haridas S."/>
            <person name="Wolfe K.H."/>
            <person name="Lopes M.R."/>
            <person name="Hittinger C.T."/>
            <person name="Goker M."/>
            <person name="Salamov A."/>
            <person name="Wisecaver J."/>
            <person name="Long T.M."/>
            <person name="Aerts A.L."/>
            <person name="Barry K."/>
            <person name="Choi C."/>
            <person name="Clum A."/>
            <person name="Coughlan A.Y."/>
            <person name="Deshpande S."/>
            <person name="Douglass A.P."/>
            <person name="Hanson S.J."/>
            <person name="Klenk H.-P."/>
            <person name="Labutti K."/>
            <person name="Lapidus A."/>
            <person name="Lindquist E."/>
            <person name="Lipzen A."/>
            <person name="Meier-Kolthoff J.P."/>
            <person name="Ohm R.A."/>
            <person name="Otillar R.P."/>
            <person name="Pangilinan J."/>
            <person name="Peng Y."/>
            <person name="Rokas A."/>
            <person name="Rosa C.A."/>
            <person name="Scheuner C."/>
            <person name="Sibirny A.A."/>
            <person name="Slot J.C."/>
            <person name="Stielow J.B."/>
            <person name="Sun H."/>
            <person name="Kurtzman C.P."/>
            <person name="Blackwell M."/>
            <person name="Grigoriev I.V."/>
            <person name="Jeffries T.W."/>
        </authorList>
    </citation>
    <scope>NUCLEOTIDE SEQUENCE [LARGE SCALE GENOMIC DNA]</scope>
    <source>
        <strain evidence="8">NRRL Y-2460</strain>
    </source>
</reference>
<evidence type="ECO:0000256" key="3">
    <source>
        <dbReference type="ARBA" id="ARBA00022989"/>
    </source>
</evidence>
<keyword evidence="2 5" id="KW-0812">Transmembrane</keyword>
<dbReference type="OrthoDB" id="1641132at2759"/>
<protein>
    <recommendedName>
        <fullName evidence="6">TMEM205-like domain-containing protein</fullName>
    </recommendedName>
</protein>
<organism evidence="7 8">
    <name type="scientific">Pachysolen tannophilus NRRL Y-2460</name>
    <dbReference type="NCBI Taxonomy" id="669874"/>
    <lineage>
        <taxon>Eukaryota</taxon>
        <taxon>Fungi</taxon>
        <taxon>Dikarya</taxon>
        <taxon>Ascomycota</taxon>
        <taxon>Saccharomycotina</taxon>
        <taxon>Pichiomycetes</taxon>
        <taxon>Pachysolenaceae</taxon>
        <taxon>Pachysolen</taxon>
    </lineage>
</organism>
<evidence type="ECO:0000256" key="2">
    <source>
        <dbReference type="ARBA" id="ARBA00022692"/>
    </source>
</evidence>
<evidence type="ECO:0000256" key="5">
    <source>
        <dbReference type="SAM" id="Phobius"/>
    </source>
</evidence>
<dbReference type="GO" id="GO:0016020">
    <property type="term" value="C:membrane"/>
    <property type="evidence" value="ECO:0007669"/>
    <property type="project" value="UniProtKB-SubCell"/>
</dbReference>
<keyword evidence="3 5" id="KW-1133">Transmembrane helix</keyword>
<dbReference type="InterPro" id="IPR053009">
    <property type="entry name" value="Xanthocillin_Biosynth-Assoc"/>
</dbReference>
<evidence type="ECO:0000313" key="8">
    <source>
        <dbReference type="Proteomes" id="UP000094236"/>
    </source>
</evidence>
<comment type="subcellular location">
    <subcellularLocation>
        <location evidence="1">Membrane</location>
    </subcellularLocation>
</comment>
<sequence>MVLGLAAITIAPYHVLFYSFVFGSTAFHSYISAPIAFKTLARKDFAILQNKIFPGYFLAQGISPIIIGLTAPYALSTAALTFLGISSISGMINYFYILPTTQKIKEARFKLEAEEESRGISHNKNIEPTPQMKELNKQFGRIHGASLLFNFFSFVAITAYGFPLTYGLTRIIPS</sequence>
<feature type="transmembrane region" description="Helical" evidence="5">
    <location>
        <begin position="6"/>
        <end position="31"/>
    </location>
</feature>
<dbReference type="InterPro" id="IPR025423">
    <property type="entry name" value="TMEM205-like"/>
</dbReference>
<dbReference type="Pfam" id="PF13664">
    <property type="entry name" value="DUF4149"/>
    <property type="match status" value="1"/>
</dbReference>
<feature type="domain" description="TMEM205-like" evidence="6">
    <location>
        <begin position="16"/>
        <end position="109"/>
    </location>
</feature>
<dbReference type="EMBL" id="KV454014">
    <property type="protein sequence ID" value="ODV95151.1"/>
    <property type="molecule type" value="Genomic_DNA"/>
</dbReference>
<keyword evidence="8" id="KW-1185">Reference proteome</keyword>
<feature type="transmembrane region" description="Helical" evidence="5">
    <location>
        <begin position="79"/>
        <end position="98"/>
    </location>
</feature>
<dbReference type="Proteomes" id="UP000094236">
    <property type="component" value="Unassembled WGS sequence"/>
</dbReference>
<evidence type="ECO:0000256" key="1">
    <source>
        <dbReference type="ARBA" id="ARBA00004370"/>
    </source>
</evidence>
<dbReference type="AlphaFoldDB" id="A0A1E4TTT6"/>
<gene>
    <name evidence="7" type="ORF">PACTADRAFT_49897</name>
</gene>
<dbReference type="PANTHER" id="PTHR23241">
    <property type="entry name" value="LATE EMBRYOGENESIS ABUNDANT PLANTS LEA-RELATED"/>
    <property type="match status" value="1"/>
</dbReference>
<evidence type="ECO:0000313" key="7">
    <source>
        <dbReference type="EMBL" id="ODV95151.1"/>
    </source>
</evidence>
<dbReference type="PANTHER" id="PTHR23241:SF102">
    <property type="entry name" value="LD23009P"/>
    <property type="match status" value="1"/>
</dbReference>
<feature type="transmembrane region" description="Helical" evidence="5">
    <location>
        <begin position="147"/>
        <end position="168"/>
    </location>
</feature>
<accession>A0A1E4TTT6</accession>
<evidence type="ECO:0000259" key="6">
    <source>
        <dbReference type="Pfam" id="PF13664"/>
    </source>
</evidence>